<sequence>MDDILENLSAEELAALEKSLEQEGTDFSEKQEWMEKQARIQPVIQEKEKTSKTIERFCPITRHSDNNDSGKEEKPKSRMEKILSNLSIAELNELDEMTYKKEDNMFKSMNKGSYKRRQRKPEAEKDQQRNANICDLRSEGPIQNQNDLAEASSLNMNNLEIADSMVESLAVKIRHLKDLEKISLAFNKLTASGICQIIDACSQTSVRFLQLNNQTKHLGYAGEAKVKDKILSKNDLQLKKLSISWMFSQHQVAVENHLLKSQCLNK</sequence>
<dbReference type="Gene3D" id="3.80.10.10">
    <property type="entry name" value="Ribonuclease Inhibitor"/>
    <property type="match status" value="1"/>
</dbReference>
<feature type="region of interest" description="Disordered" evidence="1">
    <location>
        <begin position="107"/>
        <end position="139"/>
    </location>
</feature>
<feature type="region of interest" description="Disordered" evidence="1">
    <location>
        <begin position="47"/>
        <end position="79"/>
    </location>
</feature>
<evidence type="ECO:0000313" key="3">
    <source>
        <dbReference type="Proteomes" id="UP001158576"/>
    </source>
</evidence>
<gene>
    <name evidence="2" type="ORF">OKIOD_LOCUS5621</name>
</gene>
<dbReference type="EMBL" id="OU015569">
    <property type="protein sequence ID" value="CAG5095170.1"/>
    <property type="molecule type" value="Genomic_DNA"/>
</dbReference>
<proteinExistence type="predicted"/>
<accession>A0ABN7S8R3</accession>
<keyword evidence="3" id="KW-1185">Reference proteome</keyword>
<organism evidence="2 3">
    <name type="scientific">Oikopleura dioica</name>
    <name type="common">Tunicate</name>
    <dbReference type="NCBI Taxonomy" id="34765"/>
    <lineage>
        <taxon>Eukaryota</taxon>
        <taxon>Metazoa</taxon>
        <taxon>Chordata</taxon>
        <taxon>Tunicata</taxon>
        <taxon>Appendicularia</taxon>
        <taxon>Copelata</taxon>
        <taxon>Oikopleuridae</taxon>
        <taxon>Oikopleura</taxon>
    </lineage>
</organism>
<evidence type="ECO:0000313" key="2">
    <source>
        <dbReference type="EMBL" id="CAG5095170.1"/>
    </source>
</evidence>
<name>A0ABN7S8R3_OIKDI</name>
<evidence type="ECO:0000256" key="1">
    <source>
        <dbReference type="SAM" id="MobiDB-lite"/>
    </source>
</evidence>
<dbReference type="Proteomes" id="UP001158576">
    <property type="component" value="Chromosome XSR"/>
</dbReference>
<dbReference type="SUPFAM" id="SSF52047">
    <property type="entry name" value="RNI-like"/>
    <property type="match status" value="1"/>
</dbReference>
<protein>
    <submittedName>
        <fullName evidence="2">Oidioi.mRNA.OKI2018_I69.XSR.g14063.t1.cds</fullName>
    </submittedName>
</protein>
<dbReference type="InterPro" id="IPR032675">
    <property type="entry name" value="LRR_dom_sf"/>
</dbReference>
<feature type="compositionally biased region" description="Basic and acidic residues" evidence="1">
    <location>
        <begin position="62"/>
        <end position="79"/>
    </location>
</feature>
<reference evidence="2 3" key="1">
    <citation type="submission" date="2021-04" db="EMBL/GenBank/DDBJ databases">
        <authorList>
            <person name="Bliznina A."/>
        </authorList>
    </citation>
    <scope>NUCLEOTIDE SEQUENCE [LARGE SCALE GENOMIC DNA]</scope>
</reference>